<protein>
    <submittedName>
        <fullName evidence="2">ECF transporter S component</fullName>
    </submittedName>
</protein>
<keyword evidence="1" id="KW-0472">Membrane</keyword>
<gene>
    <name evidence="2" type="ORF">CBF35_00770</name>
</gene>
<organism evidence="2 3">
    <name type="scientific">Vagococcus salmoninarum</name>
    <dbReference type="NCBI Taxonomy" id="2739"/>
    <lineage>
        <taxon>Bacteria</taxon>
        <taxon>Bacillati</taxon>
        <taxon>Bacillota</taxon>
        <taxon>Bacilli</taxon>
        <taxon>Lactobacillales</taxon>
        <taxon>Enterococcaceae</taxon>
        <taxon>Vagococcus</taxon>
    </lineage>
</organism>
<comment type="caution">
    <text evidence="2">The sequence shown here is derived from an EMBL/GenBank/DDBJ whole genome shotgun (WGS) entry which is preliminary data.</text>
</comment>
<keyword evidence="1" id="KW-0812">Transmembrane</keyword>
<dbReference type="Proteomes" id="UP000287239">
    <property type="component" value="Unassembled WGS sequence"/>
</dbReference>
<dbReference type="Gene3D" id="1.10.1760.20">
    <property type="match status" value="1"/>
</dbReference>
<dbReference type="GeneID" id="98566885"/>
<feature type="transmembrane region" description="Helical" evidence="1">
    <location>
        <begin position="155"/>
        <end position="173"/>
    </location>
</feature>
<name>A0A429ZVV5_9ENTE</name>
<proteinExistence type="predicted"/>
<feature type="transmembrane region" description="Helical" evidence="1">
    <location>
        <begin position="109"/>
        <end position="135"/>
    </location>
</feature>
<accession>A0A429ZVV5</accession>
<dbReference type="RefSeq" id="WP_126777979.1">
    <property type="nucleotide sequence ID" value="NZ_NGJU01000001.1"/>
</dbReference>
<reference evidence="2 3" key="1">
    <citation type="submission" date="2017-05" db="EMBL/GenBank/DDBJ databases">
        <title>Vagococcus spp. assemblies.</title>
        <authorList>
            <person name="Gulvik C.A."/>
        </authorList>
    </citation>
    <scope>NUCLEOTIDE SEQUENCE [LARGE SCALE GENOMIC DNA]</scope>
    <source>
        <strain evidence="2 3">NCFB 2777</strain>
    </source>
</reference>
<evidence type="ECO:0000256" key="1">
    <source>
        <dbReference type="SAM" id="Phobius"/>
    </source>
</evidence>
<feature type="transmembrane region" description="Helical" evidence="1">
    <location>
        <begin position="19"/>
        <end position="36"/>
    </location>
</feature>
<dbReference type="OrthoDB" id="5198189at2"/>
<keyword evidence="3" id="KW-1185">Reference proteome</keyword>
<dbReference type="EMBL" id="NGJU01000001">
    <property type="protein sequence ID" value="RST97858.1"/>
    <property type="molecule type" value="Genomic_DNA"/>
</dbReference>
<evidence type="ECO:0000313" key="3">
    <source>
        <dbReference type="Proteomes" id="UP000287239"/>
    </source>
</evidence>
<sequence length="177" mass="19814">MLNSNNSTPKTNFFTVKEITTLALMTAACVVGRLAFQFIPNVQPMTAILLMVTIYRGLRPGLVVSLLSIMITNLYLGMGPWTISQLASYAVIITFAALLSKWSFFKRNLLFQIAFSILAGFIYGFVISVISFYMFGMTAFLPYYIQGLSFDFLHALGNGGFYLILGPVFKVLLDKYY</sequence>
<dbReference type="AlphaFoldDB" id="A0A429ZVV5"/>
<evidence type="ECO:0000313" key="2">
    <source>
        <dbReference type="EMBL" id="RST97858.1"/>
    </source>
</evidence>
<keyword evidence="1" id="KW-1133">Transmembrane helix</keyword>
<feature type="transmembrane region" description="Helical" evidence="1">
    <location>
        <begin position="82"/>
        <end position="102"/>
    </location>
</feature>
<feature type="transmembrane region" description="Helical" evidence="1">
    <location>
        <begin position="57"/>
        <end position="76"/>
    </location>
</feature>